<keyword evidence="2" id="KW-0456">Lyase</keyword>
<comment type="caution">
    <text evidence="4">The sequence shown here is derived from an EMBL/GenBank/DDBJ whole genome shotgun (WGS) entry which is preliminary data.</text>
</comment>
<dbReference type="PANTHER" id="PTHR30272">
    <property type="entry name" value="3-HYDROXYACYL-[ACYL-CARRIER-PROTEIN] DEHYDRATASE"/>
    <property type="match status" value="1"/>
</dbReference>
<dbReference type="EMBL" id="JAENHP010000010">
    <property type="protein sequence ID" value="MBM2619529.1"/>
    <property type="molecule type" value="Genomic_DNA"/>
</dbReference>
<dbReference type="CDD" id="cd01288">
    <property type="entry name" value="FabZ"/>
    <property type="match status" value="1"/>
</dbReference>
<feature type="domain" description="ApeI dehydratase-like" evidence="3">
    <location>
        <begin position="29"/>
        <end position="108"/>
    </location>
</feature>
<evidence type="ECO:0000256" key="1">
    <source>
        <dbReference type="ARBA" id="ARBA00009174"/>
    </source>
</evidence>
<reference evidence="4 5" key="1">
    <citation type="submission" date="2021-01" db="EMBL/GenBank/DDBJ databases">
        <title>Actinoplanes sp. nov. LDG1-06 isolated from lichen.</title>
        <authorList>
            <person name="Saeng-In P."/>
            <person name="Phongsopitanun W."/>
            <person name="Kanchanasin P."/>
            <person name="Yuki M."/>
            <person name="Kudo T."/>
            <person name="Ohkuma M."/>
            <person name="Tanasupawat S."/>
        </authorList>
    </citation>
    <scope>NUCLEOTIDE SEQUENCE [LARGE SCALE GENOMIC DNA]</scope>
    <source>
        <strain evidence="4 5">LDG1-06</strain>
    </source>
</reference>
<dbReference type="Gene3D" id="3.10.129.10">
    <property type="entry name" value="Hotdog Thioesterase"/>
    <property type="match status" value="2"/>
</dbReference>
<dbReference type="Pfam" id="PF22818">
    <property type="entry name" value="ApeI-like"/>
    <property type="match status" value="1"/>
</dbReference>
<dbReference type="PANTHER" id="PTHR30272:SF1">
    <property type="entry name" value="3-HYDROXYACYL-[ACYL-CARRIER-PROTEIN] DEHYDRATASE"/>
    <property type="match status" value="1"/>
</dbReference>
<dbReference type="InterPro" id="IPR013114">
    <property type="entry name" value="FabA_FabZ"/>
</dbReference>
<evidence type="ECO:0000313" key="4">
    <source>
        <dbReference type="EMBL" id="MBM2619529.1"/>
    </source>
</evidence>
<name>A0ABS2AI51_9ACTN</name>
<accession>A0ABS2AI51</accession>
<proteinExistence type="inferred from homology"/>
<dbReference type="Proteomes" id="UP000632138">
    <property type="component" value="Unassembled WGS sequence"/>
</dbReference>
<organism evidence="4 5">
    <name type="scientific">Paractinoplanes ovalisporus</name>
    <dbReference type="NCBI Taxonomy" id="2810368"/>
    <lineage>
        <taxon>Bacteria</taxon>
        <taxon>Bacillati</taxon>
        <taxon>Actinomycetota</taxon>
        <taxon>Actinomycetes</taxon>
        <taxon>Micromonosporales</taxon>
        <taxon>Micromonosporaceae</taxon>
        <taxon>Paractinoplanes</taxon>
    </lineage>
</organism>
<dbReference type="Pfam" id="PF07977">
    <property type="entry name" value="FabA"/>
    <property type="match status" value="1"/>
</dbReference>
<dbReference type="InterPro" id="IPR054545">
    <property type="entry name" value="ApeI-like"/>
</dbReference>
<evidence type="ECO:0000259" key="3">
    <source>
        <dbReference type="Pfam" id="PF22818"/>
    </source>
</evidence>
<gene>
    <name evidence="4" type="ORF">JIG36_28640</name>
</gene>
<comment type="similarity">
    <text evidence="1">Belongs to the thioester dehydratase family. FabZ subfamily.</text>
</comment>
<sequence>MTTATATRQSLAGCSPVAGAVTVLAPGPTARTELVVAADEPVLAGHYPDFPIFPGVCLIECARLSAFVTAAPGAGGELRLAAVESARFRNVALPGDRLVLDLNWAERPIGRRLTARITSGRGDVASVRLLFHLGEESVAAAESVVPEVLSGVPVPPDPRAVLPHRYPILLVDRVRAMVPGESMVAVKAVSSGEPWFARAPESTDLAYPQVLMVESWAQSAGVLANSGAALRAGHVMLFGGASDVGFFGRVRPGDVLEHRVRVERRFSDTVIFTGESLVDGVVRMRVGSMTMAFRPSSQLTAARSADRAAPTMGSTL</sequence>
<dbReference type="SUPFAM" id="SSF54637">
    <property type="entry name" value="Thioesterase/thiol ester dehydrase-isomerase"/>
    <property type="match status" value="2"/>
</dbReference>
<evidence type="ECO:0000256" key="2">
    <source>
        <dbReference type="ARBA" id="ARBA00023239"/>
    </source>
</evidence>
<evidence type="ECO:0000313" key="5">
    <source>
        <dbReference type="Proteomes" id="UP000632138"/>
    </source>
</evidence>
<dbReference type="RefSeq" id="WP_203379513.1">
    <property type="nucleotide sequence ID" value="NZ_JAENHP010000010.1"/>
</dbReference>
<keyword evidence="5" id="KW-1185">Reference proteome</keyword>
<dbReference type="InterPro" id="IPR029069">
    <property type="entry name" value="HotDog_dom_sf"/>
</dbReference>
<protein>
    <recommendedName>
        <fullName evidence="3">ApeI dehydratase-like domain-containing protein</fullName>
    </recommendedName>
</protein>